<name>A0A5E7CVD1_PSEFL</name>
<dbReference type="Proteomes" id="UP000325375">
    <property type="component" value="Unassembled WGS sequence"/>
</dbReference>
<dbReference type="EMBL" id="CABVHX010000013">
    <property type="protein sequence ID" value="VVO08993.1"/>
    <property type="molecule type" value="Genomic_DNA"/>
</dbReference>
<protein>
    <recommendedName>
        <fullName evidence="1">DUF6036 domain-containing protein</fullName>
    </recommendedName>
</protein>
<sequence>MELLPVVTPRINTNTALGKALVSMFKSVEAELTQENADPGAVKIIVFGGCAVHLYTNHRISMDVDAEIYEACLPPGFDLQALLAQVPEPFIDERSARVMELNYDLQYNTSFGPIHEDYWARSIPMTEFPETSPLQIHIAAPVDIAITKLGRATDHDVADIKALLRAGFILASDFRCLALQAIDVYVGNKEQPASVLTNILQDYLEEPDVQLS</sequence>
<dbReference type="InterPro" id="IPR045792">
    <property type="entry name" value="DUF6036"/>
</dbReference>
<gene>
    <name evidence="2" type="ORF">PS718_03278</name>
</gene>
<dbReference type="RefSeq" id="WP_191626461.1">
    <property type="nucleotide sequence ID" value="NZ_CABVHX010000013.1"/>
</dbReference>
<organism evidence="2 3">
    <name type="scientific">Pseudomonas fluorescens</name>
    <dbReference type="NCBI Taxonomy" id="294"/>
    <lineage>
        <taxon>Bacteria</taxon>
        <taxon>Pseudomonadati</taxon>
        <taxon>Pseudomonadota</taxon>
        <taxon>Gammaproteobacteria</taxon>
        <taxon>Pseudomonadales</taxon>
        <taxon>Pseudomonadaceae</taxon>
        <taxon>Pseudomonas</taxon>
    </lineage>
</organism>
<feature type="domain" description="DUF6036" evidence="1">
    <location>
        <begin position="25"/>
        <end position="162"/>
    </location>
</feature>
<evidence type="ECO:0000259" key="1">
    <source>
        <dbReference type="Pfam" id="PF19502"/>
    </source>
</evidence>
<accession>A0A5E7CVD1</accession>
<proteinExistence type="predicted"/>
<evidence type="ECO:0000313" key="2">
    <source>
        <dbReference type="EMBL" id="VVO08993.1"/>
    </source>
</evidence>
<dbReference type="AlphaFoldDB" id="A0A5E7CVD1"/>
<dbReference type="Pfam" id="PF19502">
    <property type="entry name" value="DUF6036"/>
    <property type="match status" value="1"/>
</dbReference>
<evidence type="ECO:0000313" key="3">
    <source>
        <dbReference type="Proteomes" id="UP000325375"/>
    </source>
</evidence>
<reference evidence="2 3" key="1">
    <citation type="submission" date="2019-09" db="EMBL/GenBank/DDBJ databases">
        <authorList>
            <person name="Chandra G."/>
            <person name="Truman W A."/>
        </authorList>
    </citation>
    <scope>NUCLEOTIDE SEQUENCE [LARGE SCALE GENOMIC DNA]</scope>
    <source>
        <strain evidence="2">PS718</strain>
    </source>
</reference>